<dbReference type="eggNOG" id="COG0546">
    <property type="taxonomic scope" value="Bacteria"/>
</dbReference>
<dbReference type="PANTHER" id="PTHR43434:SF1">
    <property type="entry name" value="PHOSPHOGLYCOLATE PHOSPHATASE"/>
    <property type="match status" value="1"/>
</dbReference>
<accession>A0A0A5HMP7</accession>
<dbReference type="SFLD" id="SFLDS00003">
    <property type="entry name" value="Haloacid_Dehalogenase"/>
    <property type="match status" value="1"/>
</dbReference>
<comment type="caution">
    <text evidence="3">The sequence shown here is derived from an EMBL/GenBank/DDBJ whole genome shotgun (WGS) entry which is preliminary data.</text>
</comment>
<protein>
    <submittedName>
        <fullName evidence="3">Haloacid dehalogenase</fullName>
    </submittedName>
</protein>
<dbReference type="OrthoDB" id="2474611at2"/>
<evidence type="ECO:0000313" key="4">
    <source>
        <dbReference type="Proteomes" id="UP000030401"/>
    </source>
</evidence>
<dbReference type="PANTHER" id="PTHR43434">
    <property type="entry name" value="PHOSPHOGLYCOLATE PHOSPHATASE"/>
    <property type="match status" value="1"/>
</dbReference>
<dbReference type="Pfam" id="PF13242">
    <property type="entry name" value="Hydrolase_like"/>
    <property type="match status" value="1"/>
</dbReference>
<dbReference type="Proteomes" id="UP000030401">
    <property type="component" value="Unassembled WGS sequence"/>
</dbReference>
<evidence type="ECO:0000313" key="3">
    <source>
        <dbReference type="EMBL" id="KGX84892.1"/>
    </source>
</evidence>
<dbReference type="STRING" id="1385512.N784_11535"/>
<dbReference type="InterPro" id="IPR036412">
    <property type="entry name" value="HAD-like_sf"/>
</dbReference>
<dbReference type="SFLD" id="SFLDG01129">
    <property type="entry name" value="C1.5:_HAD__Beta-PGM__Phosphata"/>
    <property type="match status" value="1"/>
</dbReference>
<dbReference type="InterPro" id="IPR023214">
    <property type="entry name" value="HAD_sf"/>
</dbReference>
<dbReference type="RefSeq" id="WP_036835909.1">
    <property type="nucleotide sequence ID" value="NZ_AVPG01000029.1"/>
</dbReference>
<keyword evidence="1" id="KW-0378">Hydrolase</keyword>
<reference evidence="3 4" key="1">
    <citation type="submission" date="2013-08" db="EMBL/GenBank/DDBJ databases">
        <authorList>
            <person name="Huang J."/>
            <person name="Wang G."/>
        </authorList>
    </citation>
    <scope>NUCLEOTIDE SEQUENCE [LARGE SCALE GENOMIC DNA]</scope>
    <source>
        <strain evidence="3 4">JSM 072002</strain>
    </source>
</reference>
<dbReference type="GO" id="GO:0006281">
    <property type="term" value="P:DNA repair"/>
    <property type="evidence" value="ECO:0007669"/>
    <property type="project" value="TreeGrafter"/>
</dbReference>
<dbReference type="EMBL" id="AVPG01000029">
    <property type="protein sequence ID" value="KGX84892.1"/>
    <property type="molecule type" value="Genomic_DNA"/>
</dbReference>
<keyword evidence="2" id="KW-0460">Magnesium</keyword>
<proteinExistence type="predicted"/>
<dbReference type="GO" id="GO:0008967">
    <property type="term" value="F:phosphoglycolate phosphatase activity"/>
    <property type="evidence" value="ECO:0007669"/>
    <property type="project" value="TreeGrafter"/>
</dbReference>
<sequence>MTKTILFDVDGVLLSEERYFDSSALTVWELLHSDQYIGIRPDIFKTNVTMEEIKEIRSTYFDDDRVLSFIKARGINANWDMVYLTSAYQIIVLLEQIMEEEGAFVQSFLQADINQRALLQLNQKLQNKVIELQLTSFVDDFQKGNATKGEMLPYLNRIAYEKLGVETDVFARNSSLWELCRETFQEWYVGDDMVEASTGKPTKQPGKEGFMQFEQPLADVNKIQHLFEQLNNQGFRVGIGTGRPKLETMEPLRALGLLPFIDEKRIATASDVLVAEQQCPDQAPLAKPQPYTYVLAWLGNDQPVEKVLNQSLPLVGEEIVIVGDSVADGLAAQTMGVTFVAVLTGLSGKKARPSFEEMGADYIIDNVIDIANIRFE</sequence>
<dbReference type="SUPFAM" id="SSF56784">
    <property type="entry name" value="HAD-like"/>
    <property type="match status" value="1"/>
</dbReference>
<evidence type="ECO:0000256" key="2">
    <source>
        <dbReference type="ARBA" id="ARBA00022842"/>
    </source>
</evidence>
<gene>
    <name evidence="3" type="ORF">N784_11535</name>
</gene>
<name>A0A0A5HMP7_9BACI</name>
<dbReference type="Gene3D" id="3.40.50.1000">
    <property type="entry name" value="HAD superfamily/HAD-like"/>
    <property type="match status" value="1"/>
</dbReference>
<dbReference type="AlphaFoldDB" id="A0A0A5HMP7"/>
<evidence type="ECO:0000256" key="1">
    <source>
        <dbReference type="ARBA" id="ARBA00022801"/>
    </source>
</evidence>
<keyword evidence="4" id="KW-1185">Reference proteome</keyword>
<organism evidence="3 4">
    <name type="scientific">Pontibacillus litoralis JSM 072002</name>
    <dbReference type="NCBI Taxonomy" id="1385512"/>
    <lineage>
        <taxon>Bacteria</taxon>
        <taxon>Bacillati</taxon>
        <taxon>Bacillota</taxon>
        <taxon>Bacilli</taxon>
        <taxon>Bacillales</taxon>
        <taxon>Bacillaceae</taxon>
        <taxon>Pontibacillus</taxon>
    </lineage>
</organism>
<dbReference type="InterPro" id="IPR050155">
    <property type="entry name" value="HAD-like_hydrolase_sf"/>
</dbReference>